<evidence type="ECO:0000313" key="2">
    <source>
        <dbReference type="Proteomes" id="UP000029507"/>
    </source>
</evidence>
<dbReference type="RefSeq" id="WP_038692894.1">
    <property type="nucleotide sequence ID" value="NZ_CP009286.1"/>
</dbReference>
<protein>
    <submittedName>
        <fullName evidence="1">Uncharacterized protein</fullName>
    </submittedName>
</protein>
<accession>A0A089LLS6</accession>
<keyword evidence="2" id="KW-1185">Reference proteome</keyword>
<dbReference type="EMBL" id="CP009286">
    <property type="protein sequence ID" value="AIQ61842.1"/>
    <property type="molecule type" value="Genomic_DNA"/>
</dbReference>
<dbReference type="STRING" id="169760.PSTEL_00550"/>
<organism evidence="1 2">
    <name type="scientific">Paenibacillus stellifer</name>
    <dbReference type="NCBI Taxonomy" id="169760"/>
    <lineage>
        <taxon>Bacteria</taxon>
        <taxon>Bacillati</taxon>
        <taxon>Bacillota</taxon>
        <taxon>Bacilli</taxon>
        <taxon>Bacillales</taxon>
        <taxon>Paenibacillaceae</taxon>
        <taxon>Paenibacillus</taxon>
    </lineage>
</organism>
<name>A0A089LLS6_9BACL</name>
<dbReference type="AlphaFoldDB" id="A0A089LLS6"/>
<sequence length="68" mass="7400">MKLIAKCFTCGKEYDIGKWSAHKNGVRCDAPGCDGFVISPSGKVQFKIEGEIEPGEPTLQLVEEGDNQ</sequence>
<evidence type="ECO:0000313" key="1">
    <source>
        <dbReference type="EMBL" id="AIQ61842.1"/>
    </source>
</evidence>
<dbReference type="Proteomes" id="UP000029507">
    <property type="component" value="Chromosome"/>
</dbReference>
<reference evidence="1 2" key="1">
    <citation type="submission" date="2014-08" db="EMBL/GenBank/DDBJ databases">
        <title>Comparative genomics of the Paenibacillus odorifer group.</title>
        <authorList>
            <person name="den Bakker H.C."/>
            <person name="Tsai Y.-C."/>
            <person name="Martin N."/>
            <person name="Korlach J."/>
            <person name="Wiedmann M."/>
        </authorList>
    </citation>
    <scope>NUCLEOTIDE SEQUENCE [LARGE SCALE GENOMIC DNA]</scope>
    <source>
        <strain evidence="1 2">DSM 14472</strain>
    </source>
</reference>
<dbReference type="KEGG" id="pste:PSTEL_00550"/>
<proteinExistence type="predicted"/>
<dbReference type="OrthoDB" id="2991695at2"/>
<dbReference type="HOGENOM" id="CLU_2790092_0_0_9"/>
<gene>
    <name evidence="1" type="ORF">PSTEL_00550</name>
</gene>